<keyword evidence="4 9" id="KW-0227">DNA damage</keyword>
<dbReference type="OrthoDB" id="498543at2759"/>
<dbReference type="AlphaFoldDB" id="A0A813ZUU6"/>
<dbReference type="Gene3D" id="2.30.29.220">
    <property type="entry name" value="Structure-specific recognition protein (SSRP1)"/>
    <property type="match status" value="1"/>
</dbReference>
<dbReference type="GO" id="GO:0003677">
    <property type="term" value="F:DNA binding"/>
    <property type="evidence" value="ECO:0007669"/>
    <property type="project" value="InterPro"/>
</dbReference>
<evidence type="ECO:0000256" key="1">
    <source>
        <dbReference type="ARBA" id="ARBA00010060"/>
    </source>
</evidence>
<comment type="caution">
    <text evidence="12">The sequence shown here is derived from an EMBL/GenBank/DDBJ whole genome shotgun (WGS) entry which is preliminary data.</text>
</comment>
<feature type="compositionally biased region" description="Basic and acidic residues" evidence="10">
    <location>
        <begin position="507"/>
        <end position="524"/>
    </location>
</feature>
<dbReference type="Pfam" id="PF08512">
    <property type="entry name" value="Rttp106-like_middle"/>
    <property type="match status" value="1"/>
</dbReference>
<keyword evidence="8 9" id="KW-0539">Nucleus</keyword>
<dbReference type="GO" id="GO:0042393">
    <property type="term" value="F:histone binding"/>
    <property type="evidence" value="ECO:0007669"/>
    <property type="project" value="TreeGrafter"/>
</dbReference>
<dbReference type="PANTHER" id="PTHR45849">
    <property type="entry name" value="FACT COMPLEX SUBUNIT SSRP1"/>
    <property type="match status" value="1"/>
</dbReference>
<keyword evidence="7 9" id="KW-0234">DNA repair</keyword>
<feature type="region of interest" description="Disordered" evidence="10">
    <location>
        <begin position="452"/>
        <end position="576"/>
    </location>
</feature>
<dbReference type="Gene3D" id="2.30.29.30">
    <property type="entry name" value="Pleckstrin-homology domain (PH domain)/Phosphotyrosine-binding domain (PTB)"/>
    <property type="match status" value="2"/>
</dbReference>
<evidence type="ECO:0000256" key="8">
    <source>
        <dbReference type="ARBA" id="ARBA00023242"/>
    </source>
</evidence>
<dbReference type="Pfam" id="PF21103">
    <property type="entry name" value="PH1_SSRP1-like"/>
    <property type="match status" value="1"/>
</dbReference>
<dbReference type="Proteomes" id="UP000681722">
    <property type="component" value="Unassembled WGS sequence"/>
</dbReference>
<dbReference type="EMBL" id="CAJOBC010001553">
    <property type="protein sequence ID" value="CAF3685132.1"/>
    <property type="molecule type" value="Genomic_DNA"/>
</dbReference>
<keyword evidence="6 9" id="KW-0804">Transcription</keyword>
<protein>
    <recommendedName>
        <fullName evidence="9">FACT complex subunit SSRP1</fullName>
    </recommendedName>
</protein>
<dbReference type="EMBL" id="CAJNOQ010001553">
    <property type="protein sequence ID" value="CAF0902927.1"/>
    <property type="molecule type" value="Genomic_DNA"/>
</dbReference>
<dbReference type="InterPro" id="IPR050454">
    <property type="entry name" value="RTT106/SSRP1_HistChap/FACT"/>
</dbReference>
<dbReference type="GO" id="GO:0006281">
    <property type="term" value="P:DNA repair"/>
    <property type="evidence" value="ECO:0007669"/>
    <property type="project" value="UniProtKB-KW"/>
</dbReference>
<dbReference type="InterPro" id="IPR013719">
    <property type="entry name" value="RTT106/SPT16-like_middle_dom"/>
</dbReference>
<dbReference type="GO" id="GO:1902275">
    <property type="term" value="P:regulation of chromatin organization"/>
    <property type="evidence" value="ECO:0007669"/>
    <property type="project" value="TreeGrafter"/>
</dbReference>
<dbReference type="PRINTS" id="PR00887">
    <property type="entry name" value="SSRCOGNITION"/>
</dbReference>
<feature type="compositionally biased region" description="Acidic residues" evidence="10">
    <location>
        <begin position="459"/>
        <end position="492"/>
    </location>
</feature>
<dbReference type="InterPro" id="IPR011993">
    <property type="entry name" value="PH-like_dom_sf"/>
</dbReference>
<dbReference type="InterPro" id="IPR038167">
    <property type="entry name" value="SSRP1_sf"/>
</dbReference>
<gene>
    <name evidence="12" type="ORF">GPM918_LOCUS8733</name>
    <name evidence="13" type="ORF">SRO942_LOCUS8735</name>
</gene>
<name>A0A813ZUU6_9BILA</name>
<evidence type="ECO:0000256" key="7">
    <source>
        <dbReference type="ARBA" id="ARBA00023204"/>
    </source>
</evidence>
<dbReference type="SMART" id="SM01287">
    <property type="entry name" value="Rtt106"/>
    <property type="match status" value="1"/>
</dbReference>
<dbReference type="PANTHER" id="PTHR45849:SF1">
    <property type="entry name" value="FACT COMPLEX SUBUNIT SSRP1"/>
    <property type="match status" value="1"/>
</dbReference>
<accession>A0A813ZUU6</accession>
<organism evidence="12 14">
    <name type="scientific">Didymodactylos carnosus</name>
    <dbReference type="NCBI Taxonomy" id="1234261"/>
    <lineage>
        <taxon>Eukaryota</taxon>
        <taxon>Metazoa</taxon>
        <taxon>Spiralia</taxon>
        <taxon>Gnathifera</taxon>
        <taxon>Rotifera</taxon>
        <taxon>Eurotatoria</taxon>
        <taxon>Bdelloidea</taxon>
        <taxon>Philodinida</taxon>
        <taxon>Philodinidae</taxon>
        <taxon>Didymodactylos</taxon>
    </lineage>
</organism>
<dbReference type="Proteomes" id="UP000663829">
    <property type="component" value="Unassembled WGS sequence"/>
</dbReference>
<dbReference type="Pfam" id="PF03531">
    <property type="entry name" value="SSrecog"/>
    <property type="match status" value="1"/>
</dbReference>
<dbReference type="Pfam" id="PF17292">
    <property type="entry name" value="POB3_N"/>
    <property type="match status" value="1"/>
</dbReference>
<reference evidence="12" key="1">
    <citation type="submission" date="2021-02" db="EMBL/GenBank/DDBJ databases">
        <authorList>
            <person name="Nowell W R."/>
        </authorList>
    </citation>
    <scope>NUCLEOTIDE SEQUENCE</scope>
</reference>
<dbReference type="FunFam" id="2.30.29.30:FF:000098">
    <property type="entry name" value="Fact complex subunit ssrp1"/>
    <property type="match status" value="1"/>
</dbReference>
<dbReference type="CDD" id="cd13230">
    <property type="entry name" value="PH1_SSRP1-like"/>
    <property type="match status" value="1"/>
</dbReference>
<evidence type="ECO:0000256" key="5">
    <source>
        <dbReference type="ARBA" id="ARBA00023015"/>
    </source>
</evidence>
<evidence type="ECO:0000256" key="6">
    <source>
        <dbReference type="ARBA" id="ARBA00023163"/>
    </source>
</evidence>
<dbReference type="InterPro" id="IPR024954">
    <property type="entry name" value="SSRP1_DD"/>
</dbReference>
<dbReference type="CDD" id="cd13231">
    <property type="entry name" value="PH2_SSRP1-like"/>
    <property type="match status" value="1"/>
</dbReference>
<proteinExistence type="inferred from homology"/>
<dbReference type="FunFam" id="2.30.29.150:FF:000001">
    <property type="entry name" value="Fact complex subunit ssrp1"/>
    <property type="match status" value="1"/>
</dbReference>
<evidence type="ECO:0000313" key="12">
    <source>
        <dbReference type="EMBL" id="CAF0902927.1"/>
    </source>
</evidence>
<dbReference type="Gene3D" id="2.30.29.150">
    <property type="match status" value="1"/>
</dbReference>
<evidence type="ECO:0000256" key="9">
    <source>
        <dbReference type="RuleBase" id="RU364013"/>
    </source>
</evidence>
<evidence type="ECO:0000256" key="2">
    <source>
        <dbReference type="ARBA" id="ARBA00022454"/>
    </source>
</evidence>
<dbReference type="InterPro" id="IPR000969">
    <property type="entry name" value="SSRP1/POB3"/>
</dbReference>
<feature type="domain" description="Histone chaperone RTT106/FACT complex subunit SPT16-like middle" evidence="11">
    <location>
        <begin position="336"/>
        <end position="428"/>
    </location>
</feature>
<keyword evidence="2 9" id="KW-0158">Chromosome</keyword>
<evidence type="ECO:0000259" key="11">
    <source>
        <dbReference type="SMART" id="SM01287"/>
    </source>
</evidence>
<evidence type="ECO:0000256" key="3">
    <source>
        <dbReference type="ARBA" id="ARBA00022705"/>
    </source>
</evidence>
<dbReference type="InterPro" id="IPR048993">
    <property type="entry name" value="SSRP1-like_PH1"/>
</dbReference>
<comment type="function">
    <text evidence="9">Component of the FACT complex, a general chromatin factor that acts to reorganize nucleosomes. The FACT complex is involved in multiple processes that require DNA as a template such as mRNA elongation, DNA replication and DNA repair. During transcription elongation the FACT complex acts as a histone chaperone that both destabilizes and restores nucleosomal structure. It facilitates the passage of RNA polymerase II and transcription by promoting the dissociation of one histone H2A-H2B dimer from the nucleosome, then subsequently promotes the reestablishment of the nucleosome following the passage of RNA polymerase II.</text>
</comment>
<dbReference type="GO" id="GO:0006260">
    <property type="term" value="P:DNA replication"/>
    <property type="evidence" value="ECO:0007669"/>
    <property type="project" value="UniProtKB-KW"/>
</dbReference>
<dbReference type="InterPro" id="IPR035417">
    <property type="entry name" value="SSRP1/POB3_N"/>
</dbReference>
<dbReference type="GO" id="GO:0031491">
    <property type="term" value="F:nucleosome binding"/>
    <property type="evidence" value="ECO:0007669"/>
    <property type="project" value="TreeGrafter"/>
</dbReference>
<dbReference type="SUPFAM" id="SSF50729">
    <property type="entry name" value="PH domain-like"/>
    <property type="match status" value="1"/>
</dbReference>
<dbReference type="FunFam" id="2.30.29.30:FF:000119">
    <property type="entry name" value="FACT complex subunit SSRP1"/>
    <property type="match status" value="1"/>
</dbReference>
<evidence type="ECO:0000313" key="14">
    <source>
        <dbReference type="Proteomes" id="UP000663829"/>
    </source>
</evidence>
<dbReference type="GO" id="GO:0035101">
    <property type="term" value="C:FACT complex"/>
    <property type="evidence" value="ECO:0007669"/>
    <property type="project" value="TreeGrafter"/>
</dbReference>
<evidence type="ECO:0000256" key="10">
    <source>
        <dbReference type="SAM" id="MobiDB-lite"/>
    </source>
</evidence>
<keyword evidence="5 9" id="KW-0805">Transcription regulation</keyword>
<sequence length="618" mass="70359">MAAMEFDEVYEENRGVLNPGRLKLQSNSIVFKNLRTGKVETLGKDDIENVKWMKRSRGYGLKFTTKSETVFRYDGFKDTDLERLKEFLTTNFGKNIEMQKLSTNGWNWGKGNFSAGNLSFDVDNKTGFEVPLKNVSNASKGKNEVTLQFHQADDAKVSLMEIRFFIPQSETENDSVEEFHQNVMKGAAVITAKGDAICSLSNINCLVPRGRHELRFYPGFVDLRGKSYDYKIPYNQITRGFLLPHKDNRQMFFVLSLDPPVKHGQTRYQYVIFAFYKEEETTVELSLTPEVIQEKYGNNLQKKMSGSYHDIVSRLFRAITEQRITVPGSFSSKNGAKCVSCAYKASAGLLYPLERGFIYIHKPPLYMHHDDIASVSFNRSNAVTGRTFDFEITMNNSGISHVFSNIEKEEYKHMSDFLVSKDLKIHSAGKDWDKKGGFGVDKVKDHDAYLNYVKSEGQEREDDDDESDDDEEEEDEDFNAASGGDDDDDLEYDSNASIKSSDEEDPDSSKKGDENGKKSSDTTVKKKKSSPVATSKDVGKKRVNDKPSTSSAVPEKKKKKEKSKELPHNPEPDEKCNACKEFRTKLKRRIRYEPLSVRMVFGKKHRKIPITDEPTITL</sequence>
<feature type="compositionally biased region" description="Basic and acidic residues" evidence="10">
    <location>
        <begin position="562"/>
        <end position="576"/>
    </location>
</feature>
<comment type="similarity">
    <text evidence="1 9">Belongs to the SSRP1 family.</text>
</comment>
<comment type="subcellular location">
    <subcellularLocation>
        <location evidence="9">Nucleus</location>
    </subcellularLocation>
    <subcellularLocation>
        <location evidence="9">Chromosome</location>
    </subcellularLocation>
</comment>
<evidence type="ECO:0000256" key="4">
    <source>
        <dbReference type="ARBA" id="ARBA00022763"/>
    </source>
</evidence>
<keyword evidence="14" id="KW-1185">Reference proteome</keyword>
<keyword evidence="3 9" id="KW-0235">DNA replication</keyword>
<evidence type="ECO:0000313" key="13">
    <source>
        <dbReference type="EMBL" id="CAF3685132.1"/>
    </source>
</evidence>